<dbReference type="InterPro" id="IPR029063">
    <property type="entry name" value="SAM-dependent_MTases_sf"/>
</dbReference>
<gene>
    <name evidence="1" type="ORF">B1C78_08805</name>
</gene>
<dbReference type="STRING" id="108003.B1C78_08805"/>
<dbReference type="Proteomes" id="UP000189462">
    <property type="component" value="Unassembled WGS sequence"/>
</dbReference>
<reference evidence="1 2" key="1">
    <citation type="submission" date="2017-02" db="EMBL/GenBank/DDBJ databases">
        <title>Genomic diversity within the haloalkaliphilic genus Thioalkalivibrio.</title>
        <authorList>
            <person name="Ahn A.-C."/>
            <person name="Meier-Kolthoff J."/>
            <person name="Overmars L."/>
            <person name="Richter M."/>
            <person name="Woyke T."/>
            <person name="Sorokin D.Y."/>
            <person name="Muyzer G."/>
        </authorList>
    </citation>
    <scope>NUCLEOTIDE SEQUENCE [LARGE SCALE GENOMIC DNA]</scope>
    <source>
        <strain evidence="1 2">ALJD</strain>
    </source>
</reference>
<sequence>MRRSRDSLQALLRCVMAIQINPYLIFRSLIALPRYIQARRIFLKSSRSRDWPMELYPVLLDWGDESANLGEYFWQDLYVAKRIIDEGPMRHVDVGSRVDGFIAHLACVRVVEIFDIRPLSSKIENVFFTQWDITKPHDDYIEISDCVSCLHTLEHLGLGRYGDGIDVEGWRKGLSSLASLVRSGGGLWLSVPVGAQRVEFNAHRVFAPATIRDEAIRHGLMISEFHYLQNQKLVRSESIEEDFMRLAGVRYALGIYHFRKI</sequence>
<evidence type="ECO:0000313" key="2">
    <source>
        <dbReference type="Proteomes" id="UP000189462"/>
    </source>
</evidence>
<dbReference type="EMBL" id="MVBK01000047">
    <property type="protein sequence ID" value="OOG24426.1"/>
    <property type="molecule type" value="Genomic_DNA"/>
</dbReference>
<accession>A0A1V3NI42</accession>
<keyword evidence="2" id="KW-1185">Reference proteome</keyword>
<organism evidence="1 2">
    <name type="scientific">Thioalkalivibrio denitrificans</name>
    <dbReference type="NCBI Taxonomy" id="108003"/>
    <lineage>
        <taxon>Bacteria</taxon>
        <taxon>Pseudomonadati</taxon>
        <taxon>Pseudomonadota</taxon>
        <taxon>Gammaproteobacteria</taxon>
        <taxon>Chromatiales</taxon>
        <taxon>Ectothiorhodospiraceae</taxon>
        <taxon>Thioalkalivibrio</taxon>
    </lineage>
</organism>
<evidence type="ECO:0008006" key="3">
    <source>
        <dbReference type="Google" id="ProtNLM"/>
    </source>
</evidence>
<proteinExistence type="predicted"/>
<dbReference type="AlphaFoldDB" id="A0A1V3NI42"/>
<protein>
    <recommendedName>
        <fullName evidence="3">DUF268 domain-containing protein</fullName>
    </recommendedName>
</protein>
<dbReference type="InterPro" id="IPR004951">
    <property type="entry name" value="DUF268_CAE_spp"/>
</dbReference>
<dbReference type="Pfam" id="PF03269">
    <property type="entry name" value="DUF268"/>
    <property type="match status" value="1"/>
</dbReference>
<comment type="caution">
    <text evidence="1">The sequence shown here is derived from an EMBL/GenBank/DDBJ whole genome shotgun (WGS) entry which is preliminary data.</text>
</comment>
<evidence type="ECO:0000313" key="1">
    <source>
        <dbReference type="EMBL" id="OOG24426.1"/>
    </source>
</evidence>
<name>A0A1V3NI42_9GAMM</name>
<dbReference type="SUPFAM" id="SSF53335">
    <property type="entry name" value="S-adenosyl-L-methionine-dependent methyltransferases"/>
    <property type="match status" value="1"/>
</dbReference>
<dbReference type="Gene3D" id="3.40.50.150">
    <property type="entry name" value="Vaccinia Virus protein VP39"/>
    <property type="match status" value="1"/>
</dbReference>